<dbReference type="Gene3D" id="1.10.10.10">
    <property type="entry name" value="Winged helix-like DNA-binding domain superfamily/Winged helix DNA-binding domain"/>
    <property type="match status" value="1"/>
</dbReference>
<accession>A0A344PGE8</accession>
<feature type="domain" description="HTH lysR-type" evidence="6">
    <location>
        <begin position="1"/>
        <end position="58"/>
    </location>
</feature>
<evidence type="ECO:0000313" key="8">
    <source>
        <dbReference type="Proteomes" id="UP000252023"/>
    </source>
</evidence>
<keyword evidence="4" id="KW-0804">Transcription</keyword>
<dbReference type="Pfam" id="PF00126">
    <property type="entry name" value="HTH_1"/>
    <property type="match status" value="1"/>
</dbReference>
<dbReference type="GO" id="GO:0003700">
    <property type="term" value="F:DNA-binding transcription factor activity"/>
    <property type="evidence" value="ECO:0007669"/>
    <property type="project" value="InterPro"/>
</dbReference>
<keyword evidence="2" id="KW-0805">Transcription regulation</keyword>
<dbReference type="InterPro" id="IPR000847">
    <property type="entry name" value="LysR_HTH_N"/>
</dbReference>
<dbReference type="GO" id="GO:0000976">
    <property type="term" value="F:transcription cis-regulatory region binding"/>
    <property type="evidence" value="ECO:0007669"/>
    <property type="project" value="TreeGrafter"/>
</dbReference>
<proteinExistence type="inferred from homology"/>
<evidence type="ECO:0000256" key="5">
    <source>
        <dbReference type="SAM" id="MobiDB-lite"/>
    </source>
</evidence>
<feature type="region of interest" description="Disordered" evidence="5">
    <location>
        <begin position="283"/>
        <end position="307"/>
    </location>
</feature>
<name>A0A344PGE8_9RHOB</name>
<dbReference type="PANTHER" id="PTHR30126:SF2">
    <property type="entry name" value="HTH-TYPE TRANSCRIPTIONAL REGULATOR YJIE"/>
    <property type="match status" value="1"/>
</dbReference>
<reference evidence="8" key="1">
    <citation type="submission" date="2018-07" db="EMBL/GenBank/DDBJ databases">
        <title>Genome sequencing of Paracoccus sp. SC2-6.</title>
        <authorList>
            <person name="Heo J."/>
            <person name="Kim S.-J."/>
            <person name="Kwon S.-W."/>
        </authorList>
    </citation>
    <scope>NUCLEOTIDE SEQUENCE [LARGE SCALE GENOMIC DNA]</scope>
    <source>
        <strain evidence="8">SC2-6</strain>
    </source>
</reference>
<dbReference type="RefSeq" id="WP_114074773.1">
    <property type="nucleotide sequence ID" value="NZ_CP030918.1"/>
</dbReference>
<dbReference type="InterPro" id="IPR036390">
    <property type="entry name" value="WH_DNA-bd_sf"/>
</dbReference>
<feature type="compositionally biased region" description="Basic residues" evidence="5">
    <location>
        <begin position="298"/>
        <end position="307"/>
    </location>
</feature>
<dbReference type="InterPro" id="IPR036388">
    <property type="entry name" value="WH-like_DNA-bd_sf"/>
</dbReference>
<evidence type="ECO:0000256" key="4">
    <source>
        <dbReference type="ARBA" id="ARBA00023163"/>
    </source>
</evidence>
<dbReference type="FunFam" id="1.10.10.10:FF:000001">
    <property type="entry name" value="LysR family transcriptional regulator"/>
    <property type="match status" value="1"/>
</dbReference>
<dbReference type="PRINTS" id="PR00039">
    <property type="entry name" value="HTHLYSR"/>
</dbReference>
<keyword evidence="8" id="KW-1185">Reference proteome</keyword>
<evidence type="ECO:0000256" key="1">
    <source>
        <dbReference type="ARBA" id="ARBA00009437"/>
    </source>
</evidence>
<organism evidence="7 8">
    <name type="scientific">Paracoccus suum</name>
    <dbReference type="NCBI Taxonomy" id="2259340"/>
    <lineage>
        <taxon>Bacteria</taxon>
        <taxon>Pseudomonadati</taxon>
        <taxon>Pseudomonadota</taxon>
        <taxon>Alphaproteobacteria</taxon>
        <taxon>Rhodobacterales</taxon>
        <taxon>Paracoccaceae</taxon>
        <taxon>Paracoccus</taxon>
    </lineage>
</organism>
<dbReference type="Proteomes" id="UP000252023">
    <property type="component" value="Chromosome"/>
</dbReference>
<dbReference type="KEGG" id="pars:DRW48_00925"/>
<dbReference type="AlphaFoldDB" id="A0A344PGE8"/>
<keyword evidence="3" id="KW-0238">DNA-binding</keyword>
<dbReference type="SUPFAM" id="SSF46785">
    <property type="entry name" value="Winged helix' DNA-binding domain"/>
    <property type="match status" value="1"/>
</dbReference>
<dbReference type="InterPro" id="IPR005119">
    <property type="entry name" value="LysR_subst-bd"/>
</dbReference>
<evidence type="ECO:0000256" key="2">
    <source>
        <dbReference type="ARBA" id="ARBA00023015"/>
    </source>
</evidence>
<evidence type="ECO:0000313" key="7">
    <source>
        <dbReference type="EMBL" id="AXC48453.1"/>
    </source>
</evidence>
<sequence length="307" mass="33229">MELNWLEDFVAVARARNFSAAARLRHVTQPALSRRVRALEEWYGQTLFDRSSYPVSLTDPGTAFLPVAEQVVADLYRSRRAARARGQADGVARFAMPHSLAAGFFPLWWRGCAAAEKAIPSVVAADLDECVAMLMNGACQFLICYQHAAEASDLDGQAISSTVIGEDRFIPVHAPGLDWIAAPPGPGGQPVPLLGYHKHSFLGRLSEALVAKLEQQRPVRLVYQTALVDSLRTETLLGGGLAWLPERVVAEDIASGRLCRLANDDLAAPLTILLCQPEGAPVPFQKASGVPAVSPNPRRPRKRGPSP</sequence>
<comment type="similarity">
    <text evidence="1">Belongs to the LysR transcriptional regulatory family.</text>
</comment>
<evidence type="ECO:0000256" key="3">
    <source>
        <dbReference type="ARBA" id="ARBA00023125"/>
    </source>
</evidence>
<dbReference type="SUPFAM" id="SSF53850">
    <property type="entry name" value="Periplasmic binding protein-like II"/>
    <property type="match status" value="1"/>
</dbReference>
<dbReference type="EMBL" id="CP030918">
    <property type="protein sequence ID" value="AXC48453.1"/>
    <property type="molecule type" value="Genomic_DNA"/>
</dbReference>
<dbReference type="OrthoDB" id="528082at2"/>
<dbReference type="PROSITE" id="PS50931">
    <property type="entry name" value="HTH_LYSR"/>
    <property type="match status" value="1"/>
</dbReference>
<evidence type="ECO:0000259" key="6">
    <source>
        <dbReference type="PROSITE" id="PS50931"/>
    </source>
</evidence>
<gene>
    <name evidence="7" type="ORF">DRW48_00925</name>
</gene>
<protein>
    <submittedName>
        <fullName evidence="7">LysR family transcriptional regulator</fullName>
    </submittedName>
</protein>
<dbReference type="PANTHER" id="PTHR30126">
    <property type="entry name" value="HTH-TYPE TRANSCRIPTIONAL REGULATOR"/>
    <property type="match status" value="1"/>
</dbReference>
<dbReference type="Pfam" id="PF03466">
    <property type="entry name" value="LysR_substrate"/>
    <property type="match status" value="1"/>
</dbReference>